<gene>
    <name evidence="2" type="ORF">GC101_23840</name>
</gene>
<dbReference type="InterPro" id="IPR013325">
    <property type="entry name" value="RNA_pol_sigma_r2"/>
</dbReference>
<organism evidence="2 3">
    <name type="scientific">Paenibacillus phytohabitans</name>
    <dbReference type="NCBI Taxonomy" id="2654978"/>
    <lineage>
        <taxon>Bacteria</taxon>
        <taxon>Bacillati</taxon>
        <taxon>Bacillota</taxon>
        <taxon>Bacilli</taxon>
        <taxon>Bacillales</taxon>
        <taxon>Paenibacillaceae</taxon>
        <taxon>Paenibacillus</taxon>
    </lineage>
</organism>
<evidence type="ECO:0000313" key="3">
    <source>
        <dbReference type="Proteomes" id="UP000596857"/>
    </source>
</evidence>
<dbReference type="Gene3D" id="1.10.1740.10">
    <property type="match status" value="1"/>
</dbReference>
<dbReference type="SUPFAM" id="SSF88946">
    <property type="entry name" value="Sigma2 domain of RNA polymerase sigma factors"/>
    <property type="match status" value="1"/>
</dbReference>
<evidence type="ECO:0000313" key="2">
    <source>
        <dbReference type="EMBL" id="NOU81898.1"/>
    </source>
</evidence>
<dbReference type="EMBL" id="WHOB01000069">
    <property type="protein sequence ID" value="NOU81898.1"/>
    <property type="molecule type" value="Genomic_DNA"/>
</dbReference>
<feature type="domain" description="RNA polymerase sigma-70 region 2" evidence="1">
    <location>
        <begin position="2"/>
        <end position="47"/>
    </location>
</feature>
<keyword evidence="3" id="KW-1185">Reference proteome</keyword>
<dbReference type="Pfam" id="PF04542">
    <property type="entry name" value="Sigma70_r2"/>
    <property type="match status" value="1"/>
</dbReference>
<sequence length="78" mass="9019">MAEEITQETFVKAVKNINQFKGNCKISVWLCQIAKNTYFTYMEKKKRPETAEPQKSCRQTALILNKSSNQGHLLWPQG</sequence>
<evidence type="ECO:0000259" key="1">
    <source>
        <dbReference type="Pfam" id="PF04542"/>
    </source>
</evidence>
<name>A0ABX1YLH3_9BACL</name>
<accession>A0ABX1YLH3</accession>
<comment type="caution">
    <text evidence="2">The sequence shown here is derived from an EMBL/GenBank/DDBJ whole genome shotgun (WGS) entry which is preliminary data.</text>
</comment>
<dbReference type="Proteomes" id="UP000596857">
    <property type="component" value="Unassembled WGS sequence"/>
</dbReference>
<protein>
    <recommendedName>
        <fullName evidence="1">RNA polymerase sigma-70 region 2 domain-containing protein</fullName>
    </recommendedName>
</protein>
<proteinExistence type="predicted"/>
<dbReference type="InterPro" id="IPR007627">
    <property type="entry name" value="RNA_pol_sigma70_r2"/>
</dbReference>
<reference evidence="2 3" key="1">
    <citation type="submission" date="2019-10" db="EMBL/GenBank/DDBJ databases">
        <title>Description of Paenibacillus terricola sp. nov.</title>
        <authorList>
            <person name="Carlier A."/>
            <person name="Qi S."/>
        </authorList>
    </citation>
    <scope>NUCLEOTIDE SEQUENCE [LARGE SCALE GENOMIC DNA]</scope>
    <source>
        <strain evidence="2 3">LMG 31459</strain>
    </source>
</reference>